<proteinExistence type="predicted"/>
<dbReference type="HOGENOM" id="CLU_1479538_0_0_10"/>
<protein>
    <recommendedName>
        <fullName evidence="4">Lipoprotein</fullName>
    </recommendedName>
</protein>
<dbReference type="EMBL" id="CP002453">
    <property type="protein sequence ID" value="ADV51250.1"/>
    <property type="molecule type" value="Genomic_DNA"/>
</dbReference>
<evidence type="ECO:0000313" key="2">
    <source>
        <dbReference type="EMBL" id="ADV51250.1"/>
    </source>
</evidence>
<feature type="chain" id="PRO_5003212898" description="Lipoprotein" evidence="1">
    <location>
        <begin position="22"/>
        <end position="182"/>
    </location>
</feature>
<dbReference type="KEGG" id="cao:Celal_4006"/>
<name>E6XD63_CELAD</name>
<sequence>MKIIFTILSIAAIYLVSSCSSDDGSSTTGNTQEYFKYTVDGVERIFDNEVEIHIETSSTTNLIKFEFNANGISPNTNDFRRVAGTFSFPDMATFNSSTIYDWGVSDGVTKGFYFSETTSTNLFFISPDFSINPITATITTAIPTNVGDFIEFSFTGSYVDSANATHSISGVCRAERDLDQNL</sequence>
<dbReference type="Proteomes" id="UP000008634">
    <property type="component" value="Chromosome"/>
</dbReference>
<evidence type="ECO:0000256" key="1">
    <source>
        <dbReference type="SAM" id="SignalP"/>
    </source>
</evidence>
<reference evidence="2 3" key="1">
    <citation type="journal article" date="2010" name="Stand. Genomic Sci.">
        <title>Complete genome sequence of Cellulophaga algicola type strain (IC166).</title>
        <authorList>
            <person name="Abt B."/>
            <person name="Lu M."/>
            <person name="Misra M."/>
            <person name="Han C."/>
            <person name="Nolan M."/>
            <person name="Lucas S."/>
            <person name="Hammon N."/>
            <person name="Deshpande S."/>
            <person name="Cheng J.F."/>
            <person name="Tapia R."/>
            <person name="Goodwin L."/>
            <person name="Pitluck S."/>
            <person name="Liolios K."/>
            <person name="Pagani I."/>
            <person name="Ivanova N."/>
            <person name="Mavromatis K."/>
            <person name="Ovchinikova G."/>
            <person name="Pati A."/>
            <person name="Chen A."/>
            <person name="Palaniappan K."/>
            <person name="Land M."/>
            <person name="Hauser L."/>
            <person name="Chang Y.J."/>
            <person name="Jeffries C.D."/>
            <person name="Detter J.C."/>
            <person name="Brambilla E."/>
            <person name="Rohde M."/>
            <person name="Tindall B.J."/>
            <person name="Goker M."/>
            <person name="Woyke T."/>
            <person name="Bristow J."/>
            <person name="Eisen J.A."/>
            <person name="Markowitz V."/>
            <person name="Hugenholtz P."/>
            <person name="Kyrpides N.C."/>
            <person name="Klenk H.P."/>
            <person name="Lapidus A."/>
        </authorList>
    </citation>
    <scope>NUCLEOTIDE SEQUENCE [LARGE SCALE GENOMIC DNA]</scope>
    <source>
        <strain evidence="3">DSM 14237 / IC166 / ACAM 630</strain>
    </source>
</reference>
<keyword evidence="1" id="KW-0732">Signal</keyword>
<feature type="signal peptide" evidence="1">
    <location>
        <begin position="1"/>
        <end position="21"/>
    </location>
</feature>
<dbReference type="RefSeq" id="WP_013552699.1">
    <property type="nucleotide sequence ID" value="NC_014934.1"/>
</dbReference>
<keyword evidence="3" id="KW-1185">Reference proteome</keyword>
<accession>E6XD63</accession>
<dbReference type="OrthoDB" id="1449035at2"/>
<dbReference type="eggNOG" id="ENOG50345TV">
    <property type="taxonomic scope" value="Bacteria"/>
</dbReference>
<evidence type="ECO:0008006" key="4">
    <source>
        <dbReference type="Google" id="ProtNLM"/>
    </source>
</evidence>
<evidence type="ECO:0000313" key="3">
    <source>
        <dbReference type="Proteomes" id="UP000008634"/>
    </source>
</evidence>
<gene>
    <name evidence="2" type="ordered locus">Celal_4006</name>
</gene>
<dbReference type="STRING" id="688270.Celal_4006"/>
<dbReference type="AlphaFoldDB" id="E6XD63"/>
<dbReference type="PROSITE" id="PS51257">
    <property type="entry name" value="PROKAR_LIPOPROTEIN"/>
    <property type="match status" value="1"/>
</dbReference>
<organism evidence="2 3">
    <name type="scientific">Cellulophaga algicola (strain DSM 14237 / IC166 / ACAM 630)</name>
    <dbReference type="NCBI Taxonomy" id="688270"/>
    <lineage>
        <taxon>Bacteria</taxon>
        <taxon>Pseudomonadati</taxon>
        <taxon>Bacteroidota</taxon>
        <taxon>Flavobacteriia</taxon>
        <taxon>Flavobacteriales</taxon>
        <taxon>Flavobacteriaceae</taxon>
        <taxon>Cellulophaga</taxon>
    </lineage>
</organism>